<dbReference type="OrthoDB" id="2425146at2759"/>
<protein>
    <submittedName>
        <fullName evidence="2">Uncharacterized protein</fullName>
    </submittedName>
</protein>
<feature type="region of interest" description="Disordered" evidence="1">
    <location>
        <begin position="1"/>
        <end position="157"/>
    </location>
</feature>
<evidence type="ECO:0000313" key="2">
    <source>
        <dbReference type="EMBL" id="OAQ35297.1"/>
    </source>
</evidence>
<feature type="compositionally biased region" description="Basic residues" evidence="1">
    <location>
        <begin position="17"/>
        <end position="26"/>
    </location>
</feature>
<proteinExistence type="predicted"/>
<accession>A0A197KC71</accession>
<feature type="compositionally biased region" description="Low complexity" evidence="1">
    <location>
        <begin position="27"/>
        <end position="50"/>
    </location>
</feature>
<evidence type="ECO:0000256" key="1">
    <source>
        <dbReference type="SAM" id="MobiDB-lite"/>
    </source>
</evidence>
<keyword evidence="3" id="KW-1185">Reference proteome</keyword>
<evidence type="ECO:0000313" key="3">
    <source>
        <dbReference type="Proteomes" id="UP000078512"/>
    </source>
</evidence>
<feature type="compositionally biased region" description="Polar residues" evidence="1">
    <location>
        <begin position="56"/>
        <end position="91"/>
    </location>
</feature>
<sequence length="157" mass="17126">MAEVEDSFPQNEENAKRFKSGQKRKQPGTASTVTTISTITTTTSSTGAPSHRLPSASPTSPTRILASPTSPKLHSHTNGLTKNRSNSNSKINGGMVYQQPKSLQHHPLPSQPLKLDPSVLTDKYSSESFQHYRSNSTSSIATSIGRRESLSTEWTWS</sequence>
<organism evidence="2 3">
    <name type="scientific">Linnemannia elongata AG-77</name>
    <dbReference type="NCBI Taxonomy" id="1314771"/>
    <lineage>
        <taxon>Eukaryota</taxon>
        <taxon>Fungi</taxon>
        <taxon>Fungi incertae sedis</taxon>
        <taxon>Mucoromycota</taxon>
        <taxon>Mortierellomycotina</taxon>
        <taxon>Mortierellomycetes</taxon>
        <taxon>Mortierellales</taxon>
        <taxon>Mortierellaceae</taxon>
        <taxon>Linnemannia</taxon>
    </lineage>
</organism>
<gene>
    <name evidence="2" type="ORF">K457DRAFT_13855</name>
</gene>
<feature type="compositionally biased region" description="Polar residues" evidence="1">
    <location>
        <begin position="126"/>
        <end position="142"/>
    </location>
</feature>
<reference evidence="2 3" key="1">
    <citation type="submission" date="2016-05" db="EMBL/GenBank/DDBJ databases">
        <title>Genome sequencing reveals origins of a unique bacterial endosymbiosis in the earliest lineages of terrestrial Fungi.</title>
        <authorList>
            <consortium name="DOE Joint Genome Institute"/>
            <person name="Uehling J."/>
            <person name="Gryganskyi A."/>
            <person name="Hameed K."/>
            <person name="Tschaplinski T."/>
            <person name="Misztal P."/>
            <person name="Wu S."/>
            <person name="Desiro A."/>
            <person name="Vande Pol N."/>
            <person name="Du Z.-Y."/>
            <person name="Zienkiewicz A."/>
            <person name="Zienkiewicz K."/>
            <person name="Morin E."/>
            <person name="Tisserant E."/>
            <person name="Splivallo R."/>
            <person name="Hainaut M."/>
            <person name="Henrissat B."/>
            <person name="Ohm R."/>
            <person name="Kuo A."/>
            <person name="Yan J."/>
            <person name="Lipzen A."/>
            <person name="Nolan M."/>
            <person name="Labutti K."/>
            <person name="Barry K."/>
            <person name="Goldstein A."/>
            <person name="Labbe J."/>
            <person name="Schadt C."/>
            <person name="Tuskan G."/>
            <person name="Grigoriev I."/>
            <person name="Martin F."/>
            <person name="Vilgalys R."/>
            <person name="Bonito G."/>
        </authorList>
    </citation>
    <scope>NUCLEOTIDE SEQUENCE [LARGE SCALE GENOMIC DNA]</scope>
    <source>
        <strain evidence="2 3">AG-77</strain>
    </source>
</reference>
<dbReference type="AlphaFoldDB" id="A0A197KC71"/>
<dbReference type="EMBL" id="KV442015">
    <property type="protein sequence ID" value="OAQ35297.1"/>
    <property type="molecule type" value="Genomic_DNA"/>
</dbReference>
<name>A0A197KC71_9FUNG</name>
<dbReference type="Proteomes" id="UP000078512">
    <property type="component" value="Unassembled WGS sequence"/>
</dbReference>